<feature type="compositionally biased region" description="Low complexity" evidence="1">
    <location>
        <begin position="123"/>
        <end position="133"/>
    </location>
</feature>
<dbReference type="InterPro" id="IPR044241">
    <property type="entry name" value="TxlA/HCF164"/>
</dbReference>
<keyword evidence="5" id="KW-1185">Reference proteome</keyword>
<dbReference type="PANTHER" id="PTHR47353:SF1">
    <property type="entry name" value="THIOREDOXIN-LIKE PROTEIN HCF164, CHLOROPLASTIC"/>
    <property type="match status" value="1"/>
</dbReference>
<organism evidence="4 5">
    <name type="scientific">Cyclotella cryptica</name>
    <dbReference type="NCBI Taxonomy" id="29204"/>
    <lineage>
        <taxon>Eukaryota</taxon>
        <taxon>Sar</taxon>
        <taxon>Stramenopiles</taxon>
        <taxon>Ochrophyta</taxon>
        <taxon>Bacillariophyta</taxon>
        <taxon>Coscinodiscophyceae</taxon>
        <taxon>Thalassiosirophycidae</taxon>
        <taxon>Stephanodiscales</taxon>
        <taxon>Stephanodiscaceae</taxon>
        <taxon>Cyclotella</taxon>
    </lineage>
</organism>
<dbReference type="Proteomes" id="UP001516023">
    <property type="component" value="Unassembled WGS sequence"/>
</dbReference>
<reference evidence="4 5" key="1">
    <citation type="journal article" date="2020" name="G3 (Bethesda)">
        <title>Improved Reference Genome for Cyclotella cryptica CCMP332, a Model for Cell Wall Morphogenesis, Salinity Adaptation, and Lipid Production in Diatoms (Bacillariophyta).</title>
        <authorList>
            <person name="Roberts W.R."/>
            <person name="Downey K.M."/>
            <person name="Ruck E.C."/>
            <person name="Traller J.C."/>
            <person name="Alverson A.J."/>
        </authorList>
    </citation>
    <scope>NUCLEOTIDE SEQUENCE [LARGE SCALE GENOMIC DNA]</scope>
    <source>
        <strain evidence="4 5">CCMP332</strain>
    </source>
</reference>
<evidence type="ECO:0000313" key="5">
    <source>
        <dbReference type="Proteomes" id="UP001516023"/>
    </source>
</evidence>
<evidence type="ECO:0000313" key="4">
    <source>
        <dbReference type="EMBL" id="KAL3780704.1"/>
    </source>
</evidence>
<dbReference type="PROSITE" id="PS51352">
    <property type="entry name" value="THIOREDOXIN_2"/>
    <property type="match status" value="1"/>
</dbReference>
<dbReference type="Gene3D" id="3.40.30.10">
    <property type="entry name" value="Glutaredoxin"/>
    <property type="match status" value="1"/>
</dbReference>
<dbReference type="InterPro" id="IPR036249">
    <property type="entry name" value="Thioredoxin-like_sf"/>
</dbReference>
<dbReference type="InterPro" id="IPR013766">
    <property type="entry name" value="Thioredoxin_domain"/>
</dbReference>
<gene>
    <name evidence="4" type="ORF">HJC23_003529</name>
</gene>
<evidence type="ECO:0000259" key="3">
    <source>
        <dbReference type="PROSITE" id="PS51352"/>
    </source>
</evidence>
<dbReference type="EMBL" id="JABMIG020000340">
    <property type="protein sequence ID" value="KAL3780704.1"/>
    <property type="molecule type" value="Genomic_DNA"/>
</dbReference>
<evidence type="ECO:0000256" key="2">
    <source>
        <dbReference type="SAM" id="Phobius"/>
    </source>
</evidence>
<proteinExistence type="predicted"/>
<evidence type="ECO:0000256" key="1">
    <source>
        <dbReference type="SAM" id="MobiDB-lite"/>
    </source>
</evidence>
<feature type="region of interest" description="Disordered" evidence="1">
    <location>
        <begin position="119"/>
        <end position="141"/>
    </location>
</feature>
<feature type="domain" description="Thioredoxin" evidence="3">
    <location>
        <begin position="183"/>
        <end position="294"/>
    </location>
</feature>
<dbReference type="SUPFAM" id="SSF52833">
    <property type="entry name" value="Thioredoxin-like"/>
    <property type="match status" value="1"/>
</dbReference>
<sequence length="339" mass="37648">MEGHSNKATQHRRHNRSVPCSMIAPIVNVAIILLAVSLVTLAQSQSAFVFVVTAFQPTPTYTRFVKLYSGKNDYDIPRVFTSETDSGDEATTIINSEESTNNQRIGLYPDSSAFGQAVPYIPPSQRNQQSPSSENDSFSTNNTCDELQILQRNRIRNIAVAIVSFAISIMHYAWQFTHPVTAVELLATMQSQSAPLTSIGNNGKPTVIDFWAPWCENCKVAAPTLKAVEEEYGDRVNFIMVNGDDGRNWPLIELFGVDAIPHLALVSNRGDVETALIGPMSRNVLRADIDALLTNREDCGEDAPVLEQPVAICHEELPYKMYDAFGNRPQSRRIKFVEQ</sequence>
<keyword evidence="2" id="KW-1133">Transmembrane helix</keyword>
<keyword evidence="2" id="KW-0472">Membrane</keyword>
<dbReference type="PANTHER" id="PTHR47353">
    <property type="entry name" value="THIOREDOXIN-LIKE PROTEIN HCF164, CHLOROPLASTIC"/>
    <property type="match status" value="1"/>
</dbReference>
<dbReference type="Pfam" id="PF00085">
    <property type="entry name" value="Thioredoxin"/>
    <property type="match status" value="1"/>
</dbReference>
<comment type="caution">
    <text evidence="4">The sequence shown here is derived from an EMBL/GenBank/DDBJ whole genome shotgun (WGS) entry which is preliminary data.</text>
</comment>
<accession>A0ABD3NZC8</accession>
<keyword evidence="2" id="KW-0812">Transmembrane</keyword>
<name>A0ABD3NZC8_9STRA</name>
<protein>
    <recommendedName>
        <fullName evidence="3">Thioredoxin domain-containing protein</fullName>
    </recommendedName>
</protein>
<dbReference type="AlphaFoldDB" id="A0ABD3NZC8"/>
<feature type="transmembrane region" description="Helical" evidence="2">
    <location>
        <begin position="22"/>
        <end position="42"/>
    </location>
</feature>